<keyword evidence="1" id="KW-0547">Nucleotide-binding</keyword>
<dbReference type="Gene3D" id="3.40.50.300">
    <property type="entry name" value="P-loop containing nucleotide triphosphate hydrolases"/>
    <property type="match status" value="4"/>
</dbReference>
<dbReference type="InterPro" id="IPR045529">
    <property type="entry name" value="DUF6469"/>
</dbReference>
<dbReference type="Pfam" id="PF13087">
    <property type="entry name" value="AAA_12"/>
    <property type="match status" value="1"/>
</dbReference>
<feature type="domain" description="UvrD-like helicase C-terminal" evidence="9">
    <location>
        <begin position="1513"/>
        <end position="1605"/>
    </location>
</feature>
<evidence type="ECO:0000313" key="12">
    <source>
        <dbReference type="Proteomes" id="UP000235145"/>
    </source>
</evidence>
<dbReference type="InterPro" id="IPR041677">
    <property type="entry name" value="DNA2/NAM7_AAA_11"/>
</dbReference>
<organism evidence="11 12">
    <name type="scientific">Lactuca sativa</name>
    <name type="common">Garden lettuce</name>
    <dbReference type="NCBI Taxonomy" id="4236"/>
    <lineage>
        <taxon>Eukaryota</taxon>
        <taxon>Viridiplantae</taxon>
        <taxon>Streptophyta</taxon>
        <taxon>Embryophyta</taxon>
        <taxon>Tracheophyta</taxon>
        <taxon>Spermatophyta</taxon>
        <taxon>Magnoliopsida</taxon>
        <taxon>eudicotyledons</taxon>
        <taxon>Gunneridae</taxon>
        <taxon>Pentapetalae</taxon>
        <taxon>asterids</taxon>
        <taxon>campanulids</taxon>
        <taxon>Asterales</taxon>
        <taxon>Asteraceae</taxon>
        <taxon>Cichorioideae</taxon>
        <taxon>Cichorieae</taxon>
        <taxon>Lactucinae</taxon>
        <taxon>Lactuca</taxon>
    </lineage>
</organism>
<feature type="region of interest" description="Disordered" evidence="5">
    <location>
        <begin position="2803"/>
        <end position="2940"/>
    </location>
</feature>
<dbReference type="FunFam" id="3.40.50.300:FF:000326">
    <property type="entry name" value="P-loop containing nucleoside triphosphate hydrolase"/>
    <property type="match status" value="1"/>
</dbReference>
<dbReference type="Proteomes" id="UP000235145">
    <property type="component" value="Unassembled WGS sequence"/>
</dbReference>
<feature type="compositionally biased region" description="Polar residues" evidence="5">
    <location>
        <begin position="2576"/>
        <end position="2588"/>
    </location>
</feature>
<dbReference type="InterPro" id="IPR027417">
    <property type="entry name" value="P-loop_NTPase"/>
</dbReference>
<evidence type="ECO:0000256" key="5">
    <source>
        <dbReference type="SAM" id="MobiDB-lite"/>
    </source>
</evidence>
<feature type="compositionally biased region" description="Basic and acidic residues" evidence="5">
    <location>
        <begin position="2952"/>
        <end position="2973"/>
    </location>
</feature>
<evidence type="ECO:0000256" key="2">
    <source>
        <dbReference type="ARBA" id="ARBA00022801"/>
    </source>
</evidence>
<dbReference type="InterPro" id="IPR039904">
    <property type="entry name" value="TRANK1"/>
</dbReference>
<gene>
    <name evidence="11" type="ORF">LSAT_V11C800402530</name>
</gene>
<reference evidence="11 12" key="1">
    <citation type="journal article" date="2017" name="Nat. Commun.">
        <title>Genome assembly with in vitro proximity ligation data and whole-genome triplication in lettuce.</title>
        <authorList>
            <person name="Reyes-Chin-Wo S."/>
            <person name="Wang Z."/>
            <person name="Yang X."/>
            <person name="Kozik A."/>
            <person name="Arikit S."/>
            <person name="Song C."/>
            <person name="Xia L."/>
            <person name="Froenicke L."/>
            <person name="Lavelle D.O."/>
            <person name="Truco M.J."/>
            <person name="Xia R."/>
            <person name="Zhu S."/>
            <person name="Xu C."/>
            <person name="Xu H."/>
            <person name="Xu X."/>
            <person name="Cox K."/>
            <person name="Korf I."/>
            <person name="Meyers B.C."/>
            <person name="Michelmore R.W."/>
        </authorList>
    </citation>
    <scope>NUCLEOTIDE SEQUENCE [LARGE SCALE GENOMIC DNA]</scope>
    <source>
        <strain evidence="12">cv. Salinas</strain>
        <tissue evidence="11">Seedlings</tissue>
    </source>
</reference>
<keyword evidence="12" id="KW-1185">Reference proteome</keyword>
<dbReference type="GO" id="GO:0005524">
    <property type="term" value="F:ATP binding"/>
    <property type="evidence" value="ECO:0007669"/>
    <property type="project" value="UniProtKB-KW"/>
</dbReference>
<evidence type="ECO:0000259" key="9">
    <source>
        <dbReference type="Pfam" id="PF13361"/>
    </source>
</evidence>
<feature type="compositionally biased region" description="Basic and acidic residues" evidence="5">
    <location>
        <begin position="2589"/>
        <end position="2604"/>
    </location>
</feature>
<accession>A0A9R1UN27</accession>
<dbReference type="GO" id="GO:0005694">
    <property type="term" value="C:chromosome"/>
    <property type="evidence" value="ECO:0007669"/>
    <property type="project" value="UniProtKB-ARBA"/>
</dbReference>
<dbReference type="Gene3D" id="1.10.10.160">
    <property type="match status" value="1"/>
</dbReference>
<feature type="compositionally biased region" description="Polar residues" evidence="5">
    <location>
        <begin position="2925"/>
        <end position="2938"/>
    </location>
</feature>
<feature type="compositionally biased region" description="Basic and acidic residues" evidence="5">
    <location>
        <begin position="2911"/>
        <end position="2924"/>
    </location>
</feature>
<feature type="compositionally biased region" description="Polar residues" evidence="5">
    <location>
        <begin position="3118"/>
        <end position="3127"/>
    </location>
</feature>
<proteinExistence type="predicted"/>
<feature type="domain" description="DNA2/NAM7 helicase helicase" evidence="7">
    <location>
        <begin position="533"/>
        <end position="608"/>
    </location>
</feature>
<name>A0A9R1UN27_LACSA</name>
<dbReference type="PANTHER" id="PTHR21529">
    <property type="entry name" value="MAMMARY TURMOR VIRUS RECEPTOR HOMOLOG 1, 2 MTVR1, 2"/>
    <property type="match status" value="1"/>
</dbReference>
<feature type="compositionally biased region" description="Basic and acidic residues" evidence="5">
    <location>
        <begin position="2816"/>
        <end position="2831"/>
    </location>
</feature>
<dbReference type="Pfam" id="PF20073">
    <property type="entry name" value="DUF6469"/>
    <property type="match status" value="1"/>
</dbReference>
<evidence type="ECO:0000256" key="1">
    <source>
        <dbReference type="ARBA" id="ARBA00022741"/>
    </source>
</evidence>
<evidence type="ECO:0000313" key="11">
    <source>
        <dbReference type="EMBL" id="KAJ0189870.1"/>
    </source>
</evidence>
<comment type="caution">
    <text evidence="11">The sequence shown here is derived from an EMBL/GenBank/DDBJ whole genome shotgun (WGS) entry which is preliminary data.</text>
</comment>
<feature type="region of interest" description="Disordered" evidence="5">
    <location>
        <begin position="2726"/>
        <end position="2745"/>
    </location>
</feature>
<feature type="domain" description="DUF6469" evidence="10">
    <location>
        <begin position="82"/>
        <end position="202"/>
    </location>
</feature>
<feature type="compositionally biased region" description="Basic and acidic residues" evidence="5">
    <location>
        <begin position="2854"/>
        <end position="2872"/>
    </location>
</feature>
<keyword evidence="2" id="KW-0378">Hydrolase</keyword>
<dbReference type="Pfam" id="PF13361">
    <property type="entry name" value="UvrD_C"/>
    <property type="match status" value="1"/>
</dbReference>
<protein>
    <recommendedName>
        <fullName evidence="13">UvrD-like helicase ATP-binding domain-containing protein</fullName>
    </recommendedName>
</protein>
<feature type="region of interest" description="Disordered" evidence="5">
    <location>
        <begin position="3117"/>
        <end position="3141"/>
    </location>
</feature>
<dbReference type="GO" id="GO:0004386">
    <property type="term" value="F:helicase activity"/>
    <property type="evidence" value="ECO:0007669"/>
    <property type="project" value="UniProtKB-KW"/>
</dbReference>
<dbReference type="CDD" id="cd18808">
    <property type="entry name" value="SF1_C_Upf1"/>
    <property type="match status" value="1"/>
</dbReference>
<feature type="region of interest" description="Disordered" evidence="5">
    <location>
        <begin position="2952"/>
        <end position="2983"/>
    </location>
</feature>
<dbReference type="InterPro" id="IPR013986">
    <property type="entry name" value="DExx_box_DNA_helicase_dom_sf"/>
</dbReference>
<dbReference type="Pfam" id="PF00580">
    <property type="entry name" value="UvrD-helicase"/>
    <property type="match status" value="1"/>
</dbReference>
<feature type="domain" description="UvrD-like helicase ATP-binding" evidence="6">
    <location>
        <begin position="1294"/>
        <end position="1369"/>
    </location>
</feature>
<feature type="domain" description="DNA2/NAM7 helicase helicase" evidence="7">
    <location>
        <begin position="240"/>
        <end position="443"/>
    </location>
</feature>
<dbReference type="GO" id="GO:0016787">
    <property type="term" value="F:hydrolase activity"/>
    <property type="evidence" value="ECO:0007669"/>
    <property type="project" value="UniProtKB-KW"/>
</dbReference>
<feature type="compositionally biased region" description="Basic residues" evidence="5">
    <location>
        <begin position="2561"/>
        <end position="2572"/>
    </location>
</feature>
<evidence type="ECO:0000259" key="7">
    <source>
        <dbReference type="Pfam" id="PF13086"/>
    </source>
</evidence>
<evidence type="ECO:0000259" key="8">
    <source>
        <dbReference type="Pfam" id="PF13087"/>
    </source>
</evidence>
<dbReference type="EMBL" id="NBSK02000008">
    <property type="protein sequence ID" value="KAJ0189870.1"/>
    <property type="molecule type" value="Genomic_DNA"/>
</dbReference>
<dbReference type="InterPro" id="IPR014016">
    <property type="entry name" value="UvrD-like_ATP-bd"/>
</dbReference>
<dbReference type="SUPFAM" id="SSF52540">
    <property type="entry name" value="P-loop containing nucleoside triphosphate hydrolases"/>
    <property type="match status" value="2"/>
</dbReference>
<feature type="region of interest" description="Disordered" evidence="5">
    <location>
        <begin position="2545"/>
        <end position="2604"/>
    </location>
</feature>
<keyword evidence="3" id="KW-0347">Helicase</keyword>
<dbReference type="PANTHER" id="PTHR21529:SF4">
    <property type="entry name" value="TPR AND ANKYRIN REPEAT-CONTAINING PROTEIN 1"/>
    <property type="match status" value="1"/>
</dbReference>
<feature type="region of interest" description="Disordered" evidence="5">
    <location>
        <begin position="2667"/>
        <end position="2690"/>
    </location>
</feature>
<keyword evidence="4" id="KW-0067">ATP-binding</keyword>
<dbReference type="InterPro" id="IPR014017">
    <property type="entry name" value="DNA_helicase_UvrD-like_C"/>
</dbReference>
<feature type="domain" description="DNA2/NAM7 helicase-like C-terminal" evidence="8">
    <location>
        <begin position="615"/>
        <end position="811"/>
    </location>
</feature>
<dbReference type="Pfam" id="PF13086">
    <property type="entry name" value="AAA_11"/>
    <property type="match status" value="2"/>
</dbReference>
<evidence type="ECO:0000256" key="4">
    <source>
        <dbReference type="ARBA" id="ARBA00022840"/>
    </source>
</evidence>
<sequence length="3167" mass="360076">MEGGSSGKKKKAAKSQDHDFAQLIFSWSLEDILNDNLYEHQLEKIPLTFQSEEHYFRSFVYPLLEETRTELASSMKMMYKAPFSEISSFKKAKGKEKTMYDVTVATWRNSERQKEPYQTLPGDLLILKNGEPGSVSDLQSVGSTWAFLLVNNTEDDDSGTPVQFKVTASQKIEFHDGMFVAFLMNITTQKRIWNSLHKHANLDIIKEILYPDSVVNERCDMCSLGCNSSIQRFDQSLVSKLNESQKAAIMAAISKMECCHKSSVEQIWGPPGTGKTMTVSMMLSIFLQMKCRTLTCAPTNVAIVAVASRVLSLVKESSKTVTASGDSFCSIGDLLLFGNKERLKVGKDIEEIYLDHRVEKLTECLGSLTGWKHCIKSMVDLLEDCVSQYHVFVENESMKEKQVTNENKSKTNNLKIKSFMEFVRVRFSSFVQPLKKCIITFCTHIPRSFMKQENFQTMVSLLDNLSSLESLLSQKSLVSEQLEKIFVSKPLEGDFVKSGDMSSINSVRIMSLSLLKRLQTSLGGLKLPGGNRHAIIRFCYERASLLFCTTSTSYALQKVKMEPLKLLVIDEAAQMKESEAIIPLQIPGMKHAILIGDECQLPATVKSNVSSECGLGRSLFERLSLLDHSKNLLNVQYRMHPKISSFPNRKFYQNKILDAENVTSKSHGKQYLSGKMFGSYSFINIVGGKEEGDDVGSKRNMVEVSIVVKIVQKLYKAWHKSKKKVSIGVVSPYAAQVASIEEKIRYKYEKRDGFSVTVKSIDGFQGGEEDIIILSTVRSNSHGNVGFMSSPQRTNVALTRARHCLWVLGNERTLARSDSIWKDLVFDARNRGCLFDANADKCLKKIIINAKKELEPLNDMVKGNSLLPKHVKWKILFSDNFRKSFGKLSDSCMKNVVVDFLQKLSGGWRPNDGNIDCKTSSKVLKTYKVEGLHLICTIDIIKELKYIQVLKVWDILPIKEIPKLRKQLESLFATYTDAYMNRCATKCLEGNLEIPKSWATSKAIIQFRDVIKCEDDNEVSENLLHMKFYSLSPGMVEYLRFGREIDLPVNLSDEQMDIFLYSKSSCIIGQLGTGKTTILIMKLLQNEQSFPAICKAESSRVKDAEVDDDHEERKPTVLRQLFVTVDPKSCYVVKQHVSQFKSVSCDGNSSREINLDDVDITSESDVPDTFIDVPEKSYPLVITFHKFLMMLDETLGDSFFTRFHEAREDSHGNHISSRSVALQTFIRSRNVTFDRFYSLYWPHFDSNLKKNLDPSRVFTEIMSQIKGSLQAGDNFDGKLSYEGYSLLSEGCASTLTKQKRDTISSLFEAYEKMKAERGDFDLGDLVNDLHHRLKTRGYEGDQMDFIYIDEVQDLSMRQISLFKYICQNVDEGFHFAGNTALNIARGVDFRFKDIQSMFHKEFLRTRSIEKQEKANVLEILQLQQNSRTHIGVLQLAQSVIYILYSYFAHSIDILEPETSFISGQAPVLLKSGNDTNGIVTIFGNTGTSEKTVSFGAEQVILVRNECEKIEICKDVGNQAVVLTIAECKGLEFQDVLLYNFFGSSPLKDQWSVIYGYMKEHDWLDEKLPHSFPSFKESKHNVLCDELKQLYVAITRTRQRLWICENKEELSKPMFDYWKKRGLVQVRKLNDSVVQAMGCSSSPQEWLECGKKLFYENIFDMATMCFERAGDLKWETMAKAFDRRKSAEEIRGKNPEKASCYLREAAEMFESIRKLELAAECYCDLGEYERAGKIYLDKCGDINAAAECFMLAGCYSDAAEAYAKGHQFSNCLSVCRKGELFDKSLKYVEYWNEHVHVQSREIDKDEQDFLEGCALYYYEPKDHKSMMKFVRAFHSMESKRVFLRWLGCLDDLMLLEEESGHFLDAAELAGSCGDVLKEADLLEKAAHFEEATLLILWYVFSNSLWGNGNLGWPLKHFSQKNELCKKAKSLAKMDSDNLYDFVCSEIKVLTTQQSSLSKLKKHLDASQQHKSLRGEILSIRKILDAHLQLDIVKYNWEDELPSDISKYVEDKISQNQVSVRTLVFYFNLWKNNVMDIFQSLGGLENAEANQHEGHLDFCLNYFGVRKQCVKGNIVYLLVNKDFDWVRNVGDDKGLHRDGKILTLDSKQLGLAIRSYWQSELHSVGVKVLETFQSLYNLTLKGSSFHQSTSLLHIFEVSKFLLDCQYLNLTVDDMKILQVFLGSSMIYFDYVFPLDWRKSVSWNLIALRESDLSLNLLEEVILQYLNIESDLSYWTIGRVMMICLSSRKSFALHEKIMRGLQWNPLWKSFVEKFQEGGFNDVYVAPSLHNAMVDTFRAYWMFPGHISPHSFVYLLDRLLFMASFSSGVFFTTKSSFVEWYTHLHTTCSTPDTAFSESKQIFSKDITDFLVGIVQHILYKKEETISWIERSNIVVSYYHPLIALKLVMIVALISLQLSDCSQVVFDLLLGWNNIAYLLPKKFVGDLLRRRNGCILSLNPDTVAEAFASIEDPLLIVSLDNATPRVHAPRAIFVDLKRPREEIMSVLFPGEFTVNCQKDKATMITEANHVEETCDEHSNGDHSLAESVLEKQSSNENMQGAEIKKGRQRTRGRRGKNNKTCNDQKQLSSPSDKSFSHHEVELSVSKSHEKATVQIHEWLQSSRPMVDCSNMCEVLNEENHVEETCDEHSIGDHSLYEQEVEKQNINNNYQHLGSKIGMGNNEKKKSKKNRSSNTQNIFSNVLLDGQTCAREGRTLHEAKNSWDDLTTLHEGNNSWGDLTTPPEARNSWDDLTTLPEAKNSWDDLTNLHEASKSWDDPATLQEGNNSWDDMKQPSYASNMSRPKVALPVTSSGKRRNVQATVERRRNESTQDAEIKKGKGKNKGKSPVKLVLEKQTTNKNTKDVKIKIGKGKNIDKGSKKNKGSNSVNSFTSDAHINDDHPQAKTVVAKQSSNENTPEVKIRKWKGENSKNKGINSVNSFTSDAHINDDHQQAKIVVEKQRSNENTPDAKIRKWKDKNPKNKGSNSQNTFTTVHVDEQHCVREATILQRANMACNDLNQSSSASNTSRPEMDLLVSKGDETTVETFVEKPMVDGVFNYVGSESSNITEALQEENHVEDTDHDEVNIGDHSPLELLLEKQTSNDNTLDEENRKGKGEYVAEEDTTPFTSNSTCSDLKPPTDTLDTGIKTSDEVKPASILDMAAAYLGIRSWRKT</sequence>
<evidence type="ECO:0000259" key="10">
    <source>
        <dbReference type="Pfam" id="PF20073"/>
    </source>
</evidence>
<evidence type="ECO:0000259" key="6">
    <source>
        <dbReference type="Pfam" id="PF00580"/>
    </source>
</evidence>
<dbReference type="InterPro" id="IPR041679">
    <property type="entry name" value="DNA2/NAM7-like_C"/>
</dbReference>
<evidence type="ECO:0000256" key="3">
    <source>
        <dbReference type="ARBA" id="ARBA00022806"/>
    </source>
</evidence>
<evidence type="ECO:0008006" key="13">
    <source>
        <dbReference type="Google" id="ProtNLM"/>
    </source>
</evidence>
<dbReference type="OrthoDB" id="3156807at2759"/>
<dbReference type="InterPro" id="IPR047187">
    <property type="entry name" value="SF1_C_Upf1"/>
</dbReference>